<feature type="transmembrane region" description="Helical" evidence="14">
    <location>
        <begin position="317"/>
        <end position="340"/>
    </location>
</feature>
<dbReference type="SUPFAM" id="SSF81324">
    <property type="entry name" value="Voltage-gated potassium channels"/>
    <property type="match status" value="1"/>
</dbReference>
<keyword evidence="6 12" id="KW-0630">Potassium</keyword>
<protein>
    <submittedName>
        <fullName evidence="18">Uncharacterized protein LOC108669334 isoform X1</fullName>
    </submittedName>
</protein>
<dbReference type="FunFam" id="1.10.287.70:FF:000078">
    <property type="entry name" value="Putative Inward rectifier potassium channel"/>
    <property type="match status" value="1"/>
</dbReference>
<evidence type="ECO:0000313" key="18">
    <source>
        <dbReference type="RefSeq" id="XP_047739312.1"/>
    </source>
</evidence>
<dbReference type="Proteomes" id="UP000694843">
    <property type="component" value="Unplaced"/>
</dbReference>
<dbReference type="Pfam" id="PF01007">
    <property type="entry name" value="IRK"/>
    <property type="match status" value="1"/>
</dbReference>
<keyword evidence="17" id="KW-1185">Reference proteome</keyword>
<keyword evidence="10 12" id="KW-0407">Ion channel</keyword>
<evidence type="ECO:0000256" key="7">
    <source>
        <dbReference type="ARBA" id="ARBA00022989"/>
    </source>
</evidence>
<evidence type="ECO:0000256" key="14">
    <source>
        <dbReference type="SAM" id="Phobius"/>
    </source>
</evidence>
<reference evidence="18" key="1">
    <citation type="submission" date="2025-08" db="UniProtKB">
        <authorList>
            <consortium name="RefSeq"/>
        </authorList>
    </citation>
    <scope>IDENTIFICATION</scope>
    <source>
        <tissue evidence="18">Whole organism</tissue>
    </source>
</reference>
<name>A0A979FSD5_HYAAZ</name>
<keyword evidence="3 12" id="KW-0633">Potassium transport</keyword>
<keyword evidence="7 14" id="KW-1133">Transmembrane helix</keyword>
<feature type="region of interest" description="Disordered" evidence="13">
    <location>
        <begin position="722"/>
        <end position="749"/>
    </location>
</feature>
<dbReference type="PANTHER" id="PTHR11767:SF102">
    <property type="entry name" value="INWARDLY RECTIFYING POTASSIUM CHANNEL 1, ISOFORM F"/>
    <property type="match status" value="1"/>
</dbReference>
<dbReference type="Gene3D" id="2.60.40.1400">
    <property type="entry name" value="G protein-activated inward rectifier potassium channel 1"/>
    <property type="match status" value="1"/>
</dbReference>
<evidence type="ECO:0000256" key="1">
    <source>
        <dbReference type="ARBA" id="ARBA00004141"/>
    </source>
</evidence>
<dbReference type="GO" id="GO:0005886">
    <property type="term" value="C:plasma membrane"/>
    <property type="evidence" value="ECO:0007669"/>
    <property type="project" value="TreeGrafter"/>
</dbReference>
<gene>
    <name evidence="18" type="primary">LOC108669334</name>
</gene>
<feature type="compositionally biased region" description="Basic and acidic residues" evidence="13">
    <location>
        <begin position="837"/>
        <end position="852"/>
    </location>
</feature>
<feature type="region of interest" description="Disordered" evidence="13">
    <location>
        <begin position="607"/>
        <end position="641"/>
    </location>
</feature>
<keyword evidence="8 12" id="KW-0406">Ion transport</keyword>
<dbReference type="PANTHER" id="PTHR11767">
    <property type="entry name" value="INWARD RECTIFIER POTASSIUM CHANNEL"/>
    <property type="match status" value="1"/>
</dbReference>
<feature type="region of interest" description="Disordered" evidence="13">
    <location>
        <begin position="80"/>
        <end position="107"/>
    </location>
</feature>
<dbReference type="InterPro" id="IPR016449">
    <property type="entry name" value="K_chnl_inward-rec_Kir"/>
</dbReference>
<dbReference type="InterPro" id="IPR040445">
    <property type="entry name" value="Kir_TM"/>
</dbReference>
<feature type="transmembrane region" description="Helical" evidence="14">
    <location>
        <begin position="400"/>
        <end position="423"/>
    </location>
</feature>
<evidence type="ECO:0000256" key="10">
    <source>
        <dbReference type="ARBA" id="ARBA00023303"/>
    </source>
</evidence>
<comment type="similarity">
    <text evidence="12">Belongs to the inward rectifier-type potassium channel (TC 1.A.2.1) family.</text>
</comment>
<dbReference type="Gene3D" id="1.10.287.70">
    <property type="match status" value="1"/>
</dbReference>
<evidence type="ECO:0000256" key="12">
    <source>
        <dbReference type="RuleBase" id="RU003822"/>
    </source>
</evidence>
<evidence type="ECO:0000256" key="6">
    <source>
        <dbReference type="ARBA" id="ARBA00022958"/>
    </source>
</evidence>
<dbReference type="SUPFAM" id="SSF81296">
    <property type="entry name" value="E set domains"/>
    <property type="match status" value="1"/>
</dbReference>
<keyword evidence="2 12" id="KW-0813">Transport</keyword>
<feature type="compositionally biased region" description="Basic and acidic residues" evidence="13">
    <location>
        <begin position="625"/>
        <end position="634"/>
    </location>
</feature>
<dbReference type="FunFam" id="2.60.40.1400:FF:000001">
    <property type="entry name" value="G protein-activated inward rectifier potassium channel 2"/>
    <property type="match status" value="1"/>
</dbReference>
<evidence type="ECO:0000256" key="9">
    <source>
        <dbReference type="ARBA" id="ARBA00023136"/>
    </source>
</evidence>
<keyword evidence="4 12" id="KW-0812">Transmembrane</keyword>
<feature type="domain" description="Inward rectifier potassium channel C-terminal" evidence="16">
    <location>
        <begin position="435"/>
        <end position="608"/>
    </location>
</feature>
<feature type="compositionally biased region" description="Polar residues" evidence="13">
    <location>
        <begin position="80"/>
        <end position="102"/>
    </location>
</feature>
<feature type="compositionally biased region" description="Basic and acidic residues" evidence="13">
    <location>
        <begin position="896"/>
        <end position="906"/>
    </location>
</feature>
<evidence type="ECO:0000256" key="5">
    <source>
        <dbReference type="ARBA" id="ARBA00022882"/>
    </source>
</evidence>
<evidence type="ECO:0000259" key="15">
    <source>
        <dbReference type="Pfam" id="PF01007"/>
    </source>
</evidence>
<evidence type="ECO:0000256" key="8">
    <source>
        <dbReference type="ARBA" id="ARBA00023065"/>
    </source>
</evidence>
<feature type="compositionally biased region" description="Basic and acidic residues" evidence="13">
    <location>
        <begin position="190"/>
        <end position="201"/>
    </location>
</feature>
<evidence type="ECO:0000256" key="4">
    <source>
        <dbReference type="ARBA" id="ARBA00022692"/>
    </source>
</evidence>
<evidence type="ECO:0000256" key="13">
    <source>
        <dbReference type="SAM" id="MobiDB-lite"/>
    </source>
</evidence>
<feature type="region of interest" description="Disordered" evidence="13">
    <location>
        <begin position="188"/>
        <end position="227"/>
    </location>
</feature>
<dbReference type="GO" id="GO:1990573">
    <property type="term" value="P:potassium ion import across plasma membrane"/>
    <property type="evidence" value="ECO:0007669"/>
    <property type="project" value="TreeGrafter"/>
</dbReference>
<evidence type="ECO:0000256" key="2">
    <source>
        <dbReference type="ARBA" id="ARBA00022448"/>
    </source>
</evidence>
<feature type="transmembrane region" description="Helical" evidence="14">
    <location>
        <begin position="360"/>
        <end position="379"/>
    </location>
</feature>
<organism evidence="17 18">
    <name type="scientific">Hyalella azteca</name>
    <name type="common">Amphipod</name>
    <dbReference type="NCBI Taxonomy" id="294128"/>
    <lineage>
        <taxon>Eukaryota</taxon>
        <taxon>Metazoa</taxon>
        <taxon>Ecdysozoa</taxon>
        <taxon>Arthropoda</taxon>
        <taxon>Crustacea</taxon>
        <taxon>Multicrustacea</taxon>
        <taxon>Malacostraca</taxon>
        <taxon>Eumalacostraca</taxon>
        <taxon>Peracarida</taxon>
        <taxon>Amphipoda</taxon>
        <taxon>Senticaudata</taxon>
        <taxon>Talitrida</taxon>
        <taxon>Talitroidea</taxon>
        <taxon>Hyalellidae</taxon>
        <taxon>Hyalella</taxon>
    </lineage>
</organism>
<dbReference type="GO" id="GO:0005242">
    <property type="term" value="F:inward rectifier potassium channel activity"/>
    <property type="evidence" value="ECO:0007669"/>
    <property type="project" value="InterPro"/>
</dbReference>
<dbReference type="OrthoDB" id="273257at2759"/>
<comment type="catalytic activity">
    <reaction evidence="11">
        <text>K(+)(in) = K(+)(out)</text>
        <dbReference type="Rhea" id="RHEA:29463"/>
        <dbReference type="ChEBI" id="CHEBI:29103"/>
    </reaction>
</comment>
<evidence type="ECO:0000313" key="17">
    <source>
        <dbReference type="Proteomes" id="UP000694843"/>
    </source>
</evidence>
<comment type="subcellular location">
    <subcellularLocation>
        <location evidence="1 12">Membrane</location>
        <topology evidence="1 12">Multi-pass membrane protein</topology>
    </subcellularLocation>
</comment>
<evidence type="ECO:0000256" key="3">
    <source>
        <dbReference type="ARBA" id="ARBA00022538"/>
    </source>
</evidence>
<proteinExistence type="inferred from homology"/>
<dbReference type="InterPro" id="IPR014756">
    <property type="entry name" value="Ig_E-set"/>
</dbReference>
<dbReference type="GO" id="GO:0034702">
    <property type="term" value="C:monoatomic ion channel complex"/>
    <property type="evidence" value="ECO:0007669"/>
    <property type="project" value="UniProtKB-KW"/>
</dbReference>
<evidence type="ECO:0000259" key="16">
    <source>
        <dbReference type="Pfam" id="PF17655"/>
    </source>
</evidence>
<feature type="region of interest" description="Disordered" evidence="13">
    <location>
        <begin position="814"/>
        <end position="927"/>
    </location>
</feature>
<dbReference type="GeneID" id="108669334"/>
<feature type="domain" description="Potassium channel inwardly rectifying transmembrane" evidence="15">
    <location>
        <begin position="282"/>
        <end position="428"/>
    </location>
</feature>
<sequence length="939" mass="103430">MRVHDSTEPGPQICVWKTARSMAESSLPSFSAVLAANNIPEHTSPSSRPTIPIRTVSLEVDKHTSSPGESTHLVKEINDSNLTGSQSNGLLPNNSNFCSSDGGNPAPPPYIRLAPSSLPIISSSDNTCPDGNTLSPGPLLTTTPTLSYTSSSFSSASMANPPNPYRPMDSCSNQSCNDVSLSITSTNKKTIGEESSAEHKTTPTAPRSLTISYGMNGSTSPLTDGRSRGNSLLPSAAQISNTAALADISAPGGQEYPNVFRQMLVTLYRYTGAGKKARKRIVQKNGECNVTVANVARRRRRYLQDIFTTLVDIKWRWTLMVFAMSFILSWLVFAVVWWLIVFLHGDLKPDHLPHNQEKNNWSPCVVGIISFTSCFLFSIETQHTIGYGSRHTTEECPHAIVVMCLQSITGVVIQAFMVGIIFAKLSRPKKRTQTLIFSRKMCILQRDGQLCLMFRVGDIRKSHIIEAHVRAQLIRKHVTQEGEEIPLHMYDLDVGYDVGEDRIFFIWPMTIVHKIDEGSPLYDLSASSLQNADFEIVVLLEGVIESTGMTTQARSSYLPDEILWGHRFQPLVSYKKSPREGFYVDLSLFNNTQPVCTPSCSARELDEARSDSASTGAGGPDLGQIDEKEADGGSEHSSQVTMECPLSPHSVDTMAAAPLMSPSHTTDHFTNSNVISSKKSRSFGVNSDTIAPSISQRNLLYPEGDDPEVKCSAFTYEIPARQNDPEPVVGSSHRHSIASPSRYQVESRQDLDIGCEKERTYRRAISQQEGIVSSLSHERKNNWNFKKENNVAVMLEVPGQPEEKKPCLVDTIEGSQSLSSKEEGISYARGHCSSEPLIREEPASPSDMRREWSSSNEGEPVFPNKLNVPSTSQNNKFSLSSNAPTEDTFGPNTSNDFERAWADLSKKSSTPRNSEDRFSSPSVNRSSAVTRRCDRLSIV</sequence>
<dbReference type="PRINTS" id="PR01320">
    <property type="entry name" value="KIRCHANNEL"/>
</dbReference>
<feature type="compositionally biased region" description="Polar residues" evidence="13">
    <location>
        <begin position="202"/>
        <end position="227"/>
    </location>
</feature>
<dbReference type="AlphaFoldDB" id="A0A979FSD5"/>
<dbReference type="RefSeq" id="XP_047739312.1">
    <property type="nucleotide sequence ID" value="XM_047883356.1"/>
</dbReference>
<dbReference type="InterPro" id="IPR041647">
    <property type="entry name" value="IRK_C"/>
</dbReference>
<accession>A0A979FSD5</accession>
<dbReference type="InterPro" id="IPR013518">
    <property type="entry name" value="K_chnl_inward-rec_Kir_cyto"/>
</dbReference>
<keyword evidence="5 12" id="KW-0851">Voltage-gated channel</keyword>
<evidence type="ECO:0000256" key="11">
    <source>
        <dbReference type="ARBA" id="ARBA00034430"/>
    </source>
</evidence>
<dbReference type="Pfam" id="PF17655">
    <property type="entry name" value="IRK_C"/>
    <property type="match status" value="1"/>
</dbReference>
<feature type="compositionally biased region" description="Polar residues" evidence="13">
    <location>
        <begin position="867"/>
        <end position="895"/>
    </location>
</feature>
<dbReference type="GO" id="GO:0034765">
    <property type="term" value="P:regulation of monoatomic ion transmembrane transport"/>
    <property type="evidence" value="ECO:0007669"/>
    <property type="project" value="TreeGrafter"/>
</dbReference>
<keyword evidence="9 14" id="KW-0472">Membrane</keyword>